<evidence type="ECO:0000256" key="1">
    <source>
        <dbReference type="SAM" id="MobiDB-lite"/>
    </source>
</evidence>
<evidence type="ECO:0000313" key="3">
    <source>
        <dbReference type="Proteomes" id="UP000183954"/>
    </source>
</evidence>
<protein>
    <submittedName>
        <fullName evidence="2">Uncharacterized protein</fullName>
    </submittedName>
</protein>
<feature type="non-terminal residue" evidence="2">
    <location>
        <position position="1"/>
    </location>
</feature>
<sequence>ETLAQAEAQAKADAQAHKESLAQAEMQAKADVQALEEALAQAEAQAKADVQALEEALAQAETQAKAEIQALEEALAQAEAQAKADVQALEEALTQAEQAKGEVQSLEEALAQAEMQAKADALAFADALAQVETKLEAITKIELDELARTKSSTNDYFIEHLRKANSSFAGNELQTVELIKVSDLFTSIDSKISRLFSTSLVPPKADLLGQVLTNIFPKGTVYWNKTLMGQKFLAQIEDILIYLYDPEHPCDLKKFNRAGWKVLVCSNEDLTFPRRLERQIRQIQRSGKVSATGGTSL</sequence>
<name>A0A1M5ZDX2_9FIRM</name>
<dbReference type="Proteomes" id="UP000183954">
    <property type="component" value="Unassembled WGS sequence"/>
</dbReference>
<keyword evidence="3" id="KW-1185">Reference proteome</keyword>
<dbReference type="STRING" id="1121420.SAMN02746098_03215"/>
<accession>A0A1M5ZDX2</accession>
<gene>
    <name evidence="2" type="ORF">SAMN02746098_03215</name>
</gene>
<organism evidence="2 3">
    <name type="scientific">Desulfosporosinus lacus DSM 15449</name>
    <dbReference type="NCBI Taxonomy" id="1121420"/>
    <lineage>
        <taxon>Bacteria</taxon>
        <taxon>Bacillati</taxon>
        <taxon>Bacillota</taxon>
        <taxon>Clostridia</taxon>
        <taxon>Eubacteriales</taxon>
        <taxon>Desulfitobacteriaceae</taxon>
        <taxon>Desulfosporosinus</taxon>
    </lineage>
</organism>
<feature type="compositionally biased region" description="Low complexity" evidence="1">
    <location>
        <begin position="1"/>
        <end position="13"/>
    </location>
</feature>
<dbReference type="EMBL" id="FQXJ01000011">
    <property type="protein sequence ID" value="SHI22382.1"/>
    <property type="molecule type" value="Genomic_DNA"/>
</dbReference>
<proteinExistence type="predicted"/>
<feature type="region of interest" description="Disordered" evidence="1">
    <location>
        <begin position="1"/>
        <end position="25"/>
    </location>
</feature>
<dbReference type="AlphaFoldDB" id="A0A1M5ZDX2"/>
<reference evidence="3" key="1">
    <citation type="submission" date="2016-11" db="EMBL/GenBank/DDBJ databases">
        <authorList>
            <person name="Varghese N."/>
            <person name="Submissions S."/>
        </authorList>
    </citation>
    <scope>NUCLEOTIDE SEQUENCE [LARGE SCALE GENOMIC DNA]</scope>
    <source>
        <strain evidence="3">DSM 15449</strain>
    </source>
</reference>
<evidence type="ECO:0000313" key="2">
    <source>
        <dbReference type="EMBL" id="SHI22382.1"/>
    </source>
</evidence>